<evidence type="ECO:0000313" key="3">
    <source>
        <dbReference type="Proteomes" id="UP000078492"/>
    </source>
</evidence>
<sequence length="170" mass="18309">MVISGLVGDTCVCRQHILYAERSLRRRHRCRRRGRRVATTTAANNDRVPSYLPQAHPRDLTARCISNDSSCVVAGQRCGVPPRIGTGEDRKGAFAEGGKEGGVKRATDGTPMSATRTSSCGGTSRASGTAILDAVDIYPIFRLRWVCVQDGSLLSEEEDSVAGRETATDI</sequence>
<protein>
    <submittedName>
        <fullName evidence="2">Uncharacterized protein</fullName>
    </submittedName>
</protein>
<feature type="compositionally biased region" description="Polar residues" evidence="1">
    <location>
        <begin position="110"/>
        <end position="125"/>
    </location>
</feature>
<accession>A0A195DN22</accession>
<reference evidence="2 3" key="1">
    <citation type="submission" date="2015-09" db="EMBL/GenBank/DDBJ databases">
        <title>Trachymyrmex cornetzi WGS genome.</title>
        <authorList>
            <person name="Nygaard S."/>
            <person name="Hu H."/>
            <person name="Boomsma J."/>
            <person name="Zhang G."/>
        </authorList>
    </citation>
    <scope>NUCLEOTIDE SEQUENCE [LARGE SCALE GENOMIC DNA]</scope>
    <source>
        <strain evidence="2">Tcor2-1</strain>
        <tissue evidence="2">Whole body</tissue>
    </source>
</reference>
<evidence type="ECO:0000256" key="1">
    <source>
        <dbReference type="SAM" id="MobiDB-lite"/>
    </source>
</evidence>
<dbReference type="Proteomes" id="UP000078492">
    <property type="component" value="Unassembled WGS sequence"/>
</dbReference>
<dbReference type="AlphaFoldDB" id="A0A195DN22"/>
<organism evidence="2 3">
    <name type="scientific">Trachymyrmex cornetzi</name>
    <dbReference type="NCBI Taxonomy" id="471704"/>
    <lineage>
        <taxon>Eukaryota</taxon>
        <taxon>Metazoa</taxon>
        <taxon>Ecdysozoa</taxon>
        <taxon>Arthropoda</taxon>
        <taxon>Hexapoda</taxon>
        <taxon>Insecta</taxon>
        <taxon>Pterygota</taxon>
        <taxon>Neoptera</taxon>
        <taxon>Endopterygota</taxon>
        <taxon>Hymenoptera</taxon>
        <taxon>Apocrita</taxon>
        <taxon>Aculeata</taxon>
        <taxon>Formicoidea</taxon>
        <taxon>Formicidae</taxon>
        <taxon>Myrmicinae</taxon>
        <taxon>Trachymyrmex</taxon>
    </lineage>
</organism>
<name>A0A195DN22_9HYME</name>
<feature type="compositionally biased region" description="Basic and acidic residues" evidence="1">
    <location>
        <begin position="89"/>
        <end position="107"/>
    </location>
</feature>
<gene>
    <name evidence="2" type="ORF">ALC57_13393</name>
</gene>
<keyword evidence="3" id="KW-1185">Reference proteome</keyword>
<proteinExistence type="predicted"/>
<dbReference type="EMBL" id="KQ980713">
    <property type="protein sequence ID" value="KYN14226.1"/>
    <property type="molecule type" value="Genomic_DNA"/>
</dbReference>
<evidence type="ECO:0000313" key="2">
    <source>
        <dbReference type="EMBL" id="KYN14226.1"/>
    </source>
</evidence>
<feature type="region of interest" description="Disordered" evidence="1">
    <location>
        <begin position="89"/>
        <end position="125"/>
    </location>
</feature>